<sequence length="198" mass="23044">QIDTIQQAHAQQIEQLNATLAQQSNQFTQEQTKWTSEKQELAQRCVTLEKELEDKYVVGLYHKNLSEFQKAVLNVPMSPNKMIEGQREAFENEQKTNERLHREALQMMQQQMGKLEGELSAQKELYATCLTQLQDMAVRYGELTEEKKHSKTNTSELVEHKNELKNHKETIGNLQKLVKSLKTEKETVEKKLDQSQTQ</sequence>
<evidence type="ECO:0000256" key="1">
    <source>
        <dbReference type="SAM" id="Coils"/>
    </source>
</evidence>
<comment type="caution">
    <text evidence="2">The sequence shown here is derived from an EMBL/GenBank/DDBJ whole genome shotgun (WGS) entry which is preliminary data.</text>
</comment>
<proteinExistence type="predicted"/>
<dbReference type="Proteomes" id="UP000023152">
    <property type="component" value="Unassembled WGS sequence"/>
</dbReference>
<reference evidence="2 3" key="1">
    <citation type="journal article" date="2013" name="Curr. Biol.">
        <title>The Genome of the Foraminiferan Reticulomyxa filosa.</title>
        <authorList>
            <person name="Glockner G."/>
            <person name="Hulsmann N."/>
            <person name="Schleicher M."/>
            <person name="Noegel A.A."/>
            <person name="Eichinger L."/>
            <person name="Gallinger C."/>
            <person name="Pawlowski J."/>
            <person name="Sierra R."/>
            <person name="Euteneuer U."/>
            <person name="Pillet L."/>
            <person name="Moustafa A."/>
            <person name="Platzer M."/>
            <person name="Groth M."/>
            <person name="Szafranski K."/>
            <person name="Schliwa M."/>
        </authorList>
    </citation>
    <scope>NUCLEOTIDE SEQUENCE [LARGE SCALE GENOMIC DNA]</scope>
</reference>
<gene>
    <name evidence="2" type="ORF">RFI_36298</name>
</gene>
<dbReference type="AlphaFoldDB" id="X6LJ06"/>
<evidence type="ECO:0000313" key="3">
    <source>
        <dbReference type="Proteomes" id="UP000023152"/>
    </source>
</evidence>
<dbReference type="EMBL" id="ASPP01039082">
    <property type="protein sequence ID" value="ETO01142.1"/>
    <property type="molecule type" value="Genomic_DNA"/>
</dbReference>
<feature type="coiled-coil region" evidence="1">
    <location>
        <begin position="6"/>
        <end position="33"/>
    </location>
</feature>
<protein>
    <submittedName>
        <fullName evidence="2">Vesicular transport factor</fullName>
    </submittedName>
</protein>
<feature type="non-terminal residue" evidence="2">
    <location>
        <position position="1"/>
    </location>
</feature>
<name>X6LJ06_RETFI</name>
<keyword evidence="1" id="KW-0175">Coiled coil</keyword>
<feature type="coiled-coil region" evidence="1">
    <location>
        <begin position="83"/>
        <end position="125"/>
    </location>
</feature>
<keyword evidence="3" id="KW-1185">Reference proteome</keyword>
<accession>X6LJ06</accession>
<evidence type="ECO:0000313" key="2">
    <source>
        <dbReference type="EMBL" id="ETO01142.1"/>
    </source>
</evidence>
<organism evidence="2 3">
    <name type="scientific">Reticulomyxa filosa</name>
    <dbReference type="NCBI Taxonomy" id="46433"/>
    <lineage>
        <taxon>Eukaryota</taxon>
        <taxon>Sar</taxon>
        <taxon>Rhizaria</taxon>
        <taxon>Retaria</taxon>
        <taxon>Foraminifera</taxon>
        <taxon>Monothalamids</taxon>
        <taxon>Reticulomyxidae</taxon>
        <taxon>Reticulomyxa</taxon>
    </lineage>
</organism>
<feature type="coiled-coil region" evidence="1">
    <location>
        <begin position="157"/>
        <end position="198"/>
    </location>
</feature>